<dbReference type="Pfam" id="PF13560">
    <property type="entry name" value="HTH_31"/>
    <property type="match status" value="1"/>
</dbReference>
<dbReference type="PROSITE" id="PS50943">
    <property type="entry name" value="HTH_CROC1"/>
    <property type="match status" value="1"/>
</dbReference>
<proteinExistence type="predicted"/>
<evidence type="ECO:0000259" key="1">
    <source>
        <dbReference type="PROSITE" id="PS50943"/>
    </source>
</evidence>
<sequence>MQPTSFPINLRHACSTRKSVSEICRQLGVNRQQFNRYVNGEAVPSPHNLARIAAFFGVRPADFSLDPAQFELRLVSAAGGAFGTDVLHTCFPGNLPSLRRHLGYYQTYHVSLSWPGMIVCSCARLDEHEGAVRVKSIERIQDRPHEIRQFSKYVGLASFLRNRIFVVERSTGPEPMIAQTILTPFETHQRIYLKGMTMGVSWRKQNLPYASRVIWRHLGTDTDRRQLLSRCGVLQPGSRQLPPTVREFLDASENPAISIPFNEA</sequence>
<gene>
    <name evidence="2" type="ORF">EV665_1056</name>
</gene>
<name>A0A4R2D3M2_SHIGR</name>
<dbReference type="AlphaFoldDB" id="A0A4R2D3M2"/>
<dbReference type="RefSeq" id="WP_133034001.1">
    <property type="nucleotide sequence ID" value="NZ_BAABEI010000002.1"/>
</dbReference>
<dbReference type="Proteomes" id="UP000295351">
    <property type="component" value="Unassembled WGS sequence"/>
</dbReference>
<dbReference type="EMBL" id="SLVX01000005">
    <property type="protein sequence ID" value="TCN45919.1"/>
    <property type="molecule type" value="Genomic_DNA"/>
</dbReference>
<dbReference type="SUPFAM" id="SSF47413">
    <property type="entry name" value="lambda repressor-like DNA-binding domains"/>
    <property type="match status" value="1"/>
</dbReference>
<dbReference type="Gene3D" id="1.10.260.40">
    <property type="entry name" value="lambda repressor-like DNA-binding domains"/>
    <property type="match status" value="1"/>
</dbReference>
<dbReference type="InterPro" id="IPR010982">
    <property type="entry name" value="Lambda_DNA-bd_dom_sf"/>
</dbReference>
<accession>A0A4R2D3M2</accession>
<evidence type="ECO:0000313" key="2">
    <source>
        <dbReference type="EMBL" id="TCN45919.1"/>
    </source>
</evidence>
<protein>
    <submittedName>
        <fullName evidence="2">Helix-turn-helix protein</fullName>
    </submittedName>
</protein>
<dbReference type="SMART" id="SM00530">
    <property type="entry name" value="HTH_XRE"/>
    <property type="match status" value="1"/>
</dbReference>
<reference evidence="2 3" key="1">
    <citation type="submission" date="2019-03" db="EMBL/GenBank/DDBJ databases">
        <title>Genomic Encyclopedia of Type Strains, Phase IV (KMG-IV): sequencing the most valuable type-strain genomes for metagenomic binning, comparative biology and taxonomic classification.</title>
        <authorList>
            <person name="Goeker M."/>
        </authorList>
    </citation>
    <scope>NUCLEOTIDE SEQUENCE [LARGE SCALE GENOMIC DNA]</scope>
    <source>
        <strain evidence="2 3">DSM 18401</strain>
    </source>
</reference>
<dbReference type="GO" id="GO:0003677">
    <property type="term" value="F:DNA binding"/>
    <property type="evidence" value="ECO:0007669"/>
    <property type="project" value="InterPro"/>
</dbReference>
<evidence type="ECO:0000313" key="3">
    <source>
        <dbReference type="Proteomes" id="UP000295351"/>
    </source>
</evidence>
<organism evidence="2 3">
    <name type="scientific">Shinella granuli</name>
    <dbReference type="NCBI Taxonomy" id="323621"/>
    <lineage>
        <taxon>Bacteria</taxon>
        <taxon>Pseudomonadati</taxon>
        <taxon>Pseudomonadota</taxon>
        <taxon>Alphaproteobacteria</taxon>
        <taxon>Hyphomicrobiales</taxon>
        <taxon>Rhizobiaceae</taxon>
        <taxon>Shinella</taxon>
    </lineage>
</organism>
<feature type="domain" description="HTH cro/C1-type" evidence="1">
    <location>
        <begin position="19"/>
        <end position="63"/>
    </location>
</feature>
<keyword evidence="3" id="KW-1185">Reference proteome</keyword>
<dbReference type="InterPro" id="IPR001387">
    <property type="entry name" value="Cro/C1-type_HTH"/>
</dbReference>
<comment type="caution">
    <text evidence="2">The sequence shown here is derived from an EMBL/GenBank/DDBJ whole genome shotgun (WGS) entry which is preliminary data.</text>
</comment>
<dbReference type="CDD" id="cd00093">
    <property type="entry name" value="HTH_XRE"/>
    <property type="match status" value="1"/>
</dbReference>